<evidence type="ECO:0000313" key="1">
    <source>
        <dbReference type="EMBL" id="KAK8145855.1"/>
    </source>
</evidence>
<protein>
    <recommendedName>
        <fullName evidence="3">Aminotransferase, class IV</fullName>
    </recommendedName>
</protein>
<proteinExistence type="predicted"/>
<organism evidence="1 2">
    <name type="scientific">Beauveria asiatica</name>
    <dbReference type="NCBI Taxonomy" id="1069075"/>
    <lineage>
        <taxon>Eukaryota</taxon>
        <taxon>Fungi</taxon>
        <taxon>Dikarya</taxon>
        <taxon>Ascomycota</taxon>
        <taxon>Pezizomycotina</taxon>
        <taxon>Sordariomycetes</taxon>
        <taxon>Hypocreomycetidae</taxon>
        <taxon>Hypocreales</taxon>
        <taxon>Cordycipitaceae</taxon>
        <taxon>Beauveria</taxon>
    </lineage>
</organism>
<evidence type="ECO:0008006" key="3">
    <source>
        <dbReference type="Google" id="ProtNLM"/>
    </source>
</evidence>
<name>A0AAW0RUY3_9HYPO</name>
<comment type="caution">
    <text evidence="1">The sequence shown here is derived from an EMBL/GenBank/DDBJ whole genome shotgun (WGS) entry which is preliminary data.</text>
</comment>
<evidence type="ECO:0000313" key="2">
    <source>
        <dbReference type="Proteomes" id="UP001397290"/>
    </source>
</evidence>
<dbReference type="SUPFAM" id="SSF56752">
    <property type="entry name" value="D-aminoacid aminotransferase-like PLP-dependent enzymes"/>
    <property type="match status" value="1"/>
</dbReference>
<reference evidence="1 2" key="1">
    <citation type="submission" date="2020-02" db="EMBL/GenBank/DDBJ databases">
        <title>Comparative genomics of the hypocrealean fungal genus Beauvera.</title>
        <authorList>
            <person name="Showalter D.N."/>
            <person name="Bushley K.E."/>
            <person name="Rehner S.A."/>
        </authorList>
    </citation>
    <scope>NUCLEOTIDE SEQUENCE [LARGE SCALE GENOMIC DNA]</scope>
    <source>
        <strain evidence="1 2">ARSEF4384</strain>
    </source>
</reference>
<dbReference type="EMBL" id="JAAHCF010000255">
    <property type="protein sequence ID" value="KAK8145855.1"/>
    <property type="molecule type" value="Genomic_DNA"/>
</dbReference>
<keyword evidence="2" id="KW-1185">Reference proteome</keyword>
<dbReference type="Gene3D" id="3.30.470.10">
    <property type="match status" value="1"/>
</dbReference>
<dbReference type="Proteomes" id="UP001397290">
    <property type="component" value="Unassembled WGS sequence"/>
</dbReference>
<dbReference type="Gene3D" id="3.20.10.10">
    <property type="entry name" value="D-amino Acid Aminotransferase, subunit A, domain 2"/>
    <property type="match status" value="1"/>
</dbReference>
<dbReference type="GO" id="GO:0003824">
    <property type="term" value="F:catalytic activity"/>
    <property type="evidence" value="ECO:0007669"/>
    <property type="project" value="InterPro"/>
</dbReference>
<dbReference type="InterPro" id="IPR043132">
    <property type="entry name" value="BCAT-like_C"/>
</dbReference>
<dbReference type="InterPro" id="IPR043131">
    <property type="entry name" value="BCAT-like_N"/>
</dbReference>
<accession>A0AAW0RUY3</accession>
<dbReference type="InterPro" id="IPR001544">
    <property type="entry name" value="Aminotrans_IV"/>
</dbReference>
<gene>
    <name evidence="1" type="ORF">G3M48_003927</name>
</gene>
<dbReference type="InterPro" id="IPR036038">
    <property type="entry name" value="Aminotransferase-like"/>
</dbReference>
<sequence length="281" mass="31384">MPGTDNFYIFTSLRYDPSLQQVPSRGFQHAAWNYHHVSPFYCLDYHRDRLVRAATHWGWQSAIDALAGEQALTRLADSANEFLGPSQMTPVRLRIIVHAHGTLEFQKFDTPDATMENLFPSCLPAPGATPGDMEARRSVVYALLRDSAFIQPSEFTHHKTSKRDMYNEARSRAGINAGDRKEVLMVNAQNGEIMEGSITTPYFWRNGRWVTPPVSAEFSGMDSGGNNGTSRRYALENKLAVEEPVKAEALVDGEECWISNGVSGFIAAQVQLSKQATELRI</sequence>
<dbReference type="AlphaFoldDB" id="A0AAW0RUY3"/>
<dbReference type="Pfam" id="PF01063">
    <property type="entry name" value="Aminotran_4"/>
    <property type="match status" value="1"/>
</dbReference>